<evidence type="ECO:0000256" key="1">
    <source>
        <dbReference type="ARBA" id="ARBA00007357"/>
    </source>
</evidence>
<comment type="caution">
    <text evidence="4">The sequence shown here is derived from an EMBL/GenBank/DDBJ whole genome shotgun (WGS) entry which is preliminary data.</text>
</comment>
<dbReference type="SUPFAM" id="SSF55486">
    <property type="entry name" value="Metalloproteases ('zincins'), catalytic domain"/>
    <property type="match status" value="1"/>
</dbReference>
<dbReference type="GO" id="GO:0005886">
    <property type="term" value="C:plasma membrane"/>
    <property type="evidence" value="ECO:0007669"/>
    <property type="project" value="TreeGrafter"/>
</dbReference>
<keyword evidence="2" id="KW-0732">Signal</keyword>
<evidence type="ECO:0000313" key="5">
    <source>
        <dbReference type="Proteomes" id="UP001175271"/>
    </source>
</evidence>
<reference evidence="4" key="1">
    <citation type="submission" date="2023-06" db="EMBL/GenBank/DDBJ databases">
        <title>Genomic analysis of the entomopathogenic nematode Steinernema hermaphroditum.</title>
        <authorList>
            <person name="Schwarz E.M."/>
            <person name="Heppert J.K."/>
            <person name="Baniya A."/>
            <person name="Schwartz H.T."/>
            <person name="Tan C.-H."/>
            <person name="Antoshechkin I."/>
            <person name="Sternberg P.W."/>
            <person name="Goodrich-Blair H."/>
            <person name="Dillman A.R."/>
        </authorList>
    </citation>
    <scope>NUCLEOTIDE SEQUENCE</scope>
    <source>
        <strain evidence="4">PS9179</strain>
        <tissue evidence="4">Whole animal</tissue>
    </source>
</reference>
<sequence length="475" mass="55272">MLPIKALLFLSLSVAYASAEERFEFDRHQRVSHKISPCKNFLEHVCNFEENHPDQLFKNRVWSGFRNQMEVLLVESKDSGLERIREVLDMKDYVKIRGFQLFYAEVPAGQLTPEAKKQITIKLTRDKQFVPYMNALIVKLAVENKVHLTPEGRRKADEMVREIRLKLIQKFRGLKWLSNREEIVHALQIAKILVGIPQEYIDHPEYAHEMIESFERDVIKFYGPLAQRGSCNVTCKKEALSAVLLDSFHRYNKAHSNRTNLDYLLPSSSKIPSAITGFGGRNVDPKFIFFYPDTMHVFNVHGMAKGLLYSTAGLVIGHEFFHSVWHHESTQHYLREYVADRRFMESVDCYSEYYSNYYLMDNSTSPPLKVSFNGLVKMEEGYADIQAARLLMQILSEDRDYHEQLKWFFYGLGSLWCPYVPGENRLKKVNSPHMPAFLRTNAVLRQLPEFSTAFSCREGDDMYRAESICEAFPVN</sequence>
<name>A0AA39IJT0_9BILA</name>
<comment type="similarity">
    <text evidence="1">Belongs to the peptidase M13 family.</text>
</comment>
<dbReference type="InterPro" id="IPR018497">
    <property type="entry name" value="Peptidase_M13_C"/>
</dbReference>
<organism evidence="4 5">
    <name type="scientific">Steinernema hermaphroditum</name>
    <dbReference type="NCBI Taxonomy" id="289476"/>
    <lineage>
        <taxon>Eukaryota</taxon>
        <taxon>Metazoa</taxon>
        <taxon>Ecdysozoa</taxon>
        <taxon>Nematoda</taxon>
        <taxon>Chromadorea</taxon>
        <taxon>Rhabditida</taxon>
        <taxon>Tylenchina</taxon>
        <taxon>Panagrolaimomorpha</taxon>
        <taxon>Strongyloidoidea</taxon>
        <taxon>Steinernematidae</taxon>
        <taxon>Steinernema</taxon>
    </lineage>
</organism>
<dbReference type="GO" id="GO:0004222">
    <property type="term" value="F:metalloendopeptidase activity"/>
    <property type="evidence" value="ECO:0007669"/>
    <property type="project" value="InterPro"/>
</dbReference>
<dbReference type="PROSITE" id="PS51885">
    <property type="entry name" value="NEPRILYSIN"/>
    <property type="match status" value="1"/>
</dbReference>
<keyword evidence="5" id="KW-1185">Reference proteome</keyword>
<dbReference type="InterPro" id="IPR024079">
    <property type="entry name" value="MetalloPept_cat_dom_sf"/>
</dbReference>
<accession>A0AA39IJT0</accession>
<dbReference type="PANTHER" id="PTHR11733:SF167">
    <property type="entry name" value="FI17812P1-RELATED"/>
    <property type="match status" value="1"/>
</dbReference>
<dbReference type="Gene3D" id="3.40.390.10">
    <property type="entry name" value="Collagenase (Catalytic Domain)"/>
    <property type="match status" value="1"/>
</dbReference>
<gene>
    <name evidence="4" type="ORF">QR680_008678</name>
</gene>
<proteinExistence type="inferred from homology"/>
<dbReference type="InterPro" id="IPR000718">
    <property type="entry name" value="Peptidase_M13"/>
</dbReference>
<evidence type="ECO:0000313" key="4">
    <source>
        <dbReference type="EMBL" id="KAK0424468.1"/>
    </source>
</evidence>
<dbReference type="Pfam" id="PF01431">
    <property type="entry name" value="Peptidase_M13"/>
    <property type="match status" value="1"/>
</dbReference>
<evidence type="ECO:0000259" key="3">
    <source>
        <dbReference type="Pfam" id="PF01431"/>
    </source>
</evidence>
<dbReference type="PANTHER" id="PTHR11733">
    <property type="entry name" value="ZINC METALLOPROTEASE FAMILY M13 NEPRILYSIN-RELATED"/>
    <property type="match status" value="1"/>
</dbReference>
<dbReference type="GO" id="GO:0016485">
    <property type="term" value="P:protein processing"/>
    <property type="evidence" value="ECO:0007669"/>
    <property type="project" value="TreeGrafter"/>
</dbReference>
<feature type="signal peptide" evidence="2">
    <location>
        <begin position="1"/>
        <end position="19"/>
    </location>
</feature>
<evidence type="ECO:0000256" key="2">
    <source>
        <dbReference type="SAM" id="SignalP"/>
    </source>
</evidence>
<dbReference type="EMBL" id="JAUCMV010000001">
    <property type="protein sequence ID" value="KAK0424468.1"/>
    <property type="molecule type" value="Genomic_DNA"/>
</dbReference>
<protein>
    <recommendedName>
        <fullName evidence="3">Peptidase M13 C-terminal domain-containing protein</fullName>
    </recommendedName>
</protein>
<dbReference type="Proteomes" id="UP001175271">
    <property type="component" value="Unassembled WGS sequence"/>
</dbReference>
<feature type="domain" description="Peptidase M13 C-terminal" evidence="3">
    <location>
        <begin position="309"/>
        <end position="466"/>
    </location>
</feature>
<feature type="chain" id="PRO_5041318487" description="Peptidase M13 C-terminal domain-containing protein" evidence="2">
    <location>
        <begin position="20"/>
        <end position="475"/>
    </location>
</feature>
<dbReference type="AlphaFoldDB" id="A0AA39IJT0"/>